<organism evidence="2 3">
    <name type="scientific">Gimesia aquarii</name>
    <dbReference type="NCBI Taxonomy" id="2527964"/>
    <lineage>
        <taxon>Bacteria</taxon>
        <taxon>Pseudomonadati</taxon>
        <taxon>Planctomycetota</taxon>
        <taxon>Planctomycetia</taxon>
        <taxon>Planctomycetales</taxon>
        <taxon>Planctomycetaceae</taxon>
        <taxon>Gimesia</taxon>
    </lineage>
</organism>
<name>A0A517VVJ4_9PLAN</name>
<sequence length="209" mass="23612">MPQMSLIEETVTQWIDQLKTGDAQAAQKLWESYFLEMVEVARRKLQGAPKAMADEEDVALSAFKSFCLGAQKGRFPQVTDRDNLWPFLVAITSHKSVDLIRNENRQKRGGTGKSGGASEKMKWTSIPLDFEEIIQKQPSPEFAAQLAEELERLLILLDKTGDSTLRQVALGKMEGETTTELAQNLGCARRTVERKLQLITRLWQEDCNL</sequence>
<gene>
    <name evidence="2" type="ORF">V144x_24920</name>
</gene>
<dbReference type="Proteomes" id="UP000318704">
    <property type="component" value="Chromosome"/>
</dbReference>
<dbReference type="InterPro" id="IPR053812">
    <property type="entry name" value="HTH_Sigma70_ECF-like"/>
</dbReference>
<dbReference type="Gene3D" id="1.10.1740.10">
    <property type="match status" value="1"/>
</dbReference>
<feature type="domain" description="RNA polymerase sigma-70 ECF-like HTH" evidence="1">
    <location>
        <begin position="9"/>
        <end position="204"/>
    </location>
</feature>
<dbReference type="SUPFAM" id="SSF88946">
    <property type="entry name" value="Sigma2 domain of RNA polymerase sigma factors"/>
    <property type="match status" value="1"/>
</dbReference>
<evidence type="ECO:0000259" key="1">
    <source>
        <dbReference type="Pfam" id="PF07638"/>
    </source>
</evidence>
<dbReference type="InterPro" id="IPR013325">
    <property type="entry name" value="RNA_pol_sigma_r2"/>
</dbReference>
<evidence type="ECO:0000313" key="2">
    <source>
        <dbReference type="EMBL" id="QDT97021.1"/>
    </source>
</evidence>
<proteinExistence type="predicted"/>
<dbReference type="RefSeq" id="WP_197998881.1">
    <property type="nucleotide sequence ID" value="NZ_CP037920.1"/>
</dbReference>
<protein>
    <submittedName>
        <fullName evidence="2">ECF sigma factor</fullName>
    </submittedName>
</protein>
<dbReference type="AlphaFoldDB" id="A0A517VVJ4"/>
<dbReference type="Pfam" id="PF07638">
    <property type="entry name" value="Sigma70_ECF"/>
    <property type="match status" value="1"/>
</dbReference>
<dbReference type="GO" id="GO:0006352">
    <property type="term" value="P:DNA-templated transcription initiation"/>
    <property type="evidence" value="ECO:0007669"/>
    <property type="project" value="InterPro"/>
</dbReference>
<dbReference type="KEGG" id="gaw:V144x_24920"/>
<evidence type="ECO:0000313" key="3">
    <source>
        <dbReference type="Proteomes" id="UP000318704"/>
    </source>
</evidence>
<dbReference type="EMBL" id="CP037920">
    <property type="protein sequence ID" value="QDT97021.1"/>
    <property type="molecule type" value="Genomic_DNA"/>
</dbReference>
<reference evidence="2 3" key="1">
    <citation type="submission" date="2019-03" db="EMBL/GenBank/DDBJ databases">
        <title>Deep-cultivation of Planctomycetes and their phenomic and genomic characterization uncovers novel biology.</title>
        <authorList>
            <person name="Wiegand S."/>
            <person name="Jogler M."/>
            <person name="Boedeker C."/>
            <person name="Pinto D."/>
            <person name="Vollmers J."/>
            <person name="Rivas-Marin E."/>
            <person name="Kohn T."/>
            <person name="Peeters S.H."/>
            <person name="Heuer A."/>
            <person name="Rast P."/>
            <person name="Oberbeckmann S."/>
            <person name="Bunk B."/>
            <person name="Jeske O."/>
            <person name="Meyerdierks A."/>
            <person name="Storesund J.E."/>
            <person name="Kallscheuer N."/>
            <person name="Luecker S."/>
            <person name="Lage O.M."/>
            <person name="Pohl T."/>
            <person name="Merkel B.J."/>
            <person name="Hornburger P."/>
            <person name="Mueller R.-W."/>
            <person name="Bruemmer F."/>
            <person name="Labrenz M."/>
            <person name="Spormann A.M."/>
            <person name="Op den Camp H."/>
            <person name="Overmann J."/>
            <person name="Amann R."/>
            <person name="Jetten M.S.M."/>
            <person name="Mascher T."/>
            <person name="Medema M.H."/>
            <person name="Devos D.P."/>
            <person name="Kaster A.-K."/>
            <person name="Ovreas L."/>
            <person name="Rohde M."/>
            <person name="Galperin M.Y."/>
            <person name="Jogler C."/>
        </authorList>
    </citation>
    <scope>NUCLEOTIDE SEQUENCE [LARGE SCALE GENOMIC DNA]</scope>
    <source>
        <strain evidence="2 3">V144</strain>
    </source>
</reference>
<dbReference type="GO" id="GO:0003700">
    <property type="term" value="F:DNA-binding transcription factor activity"/>
    <property type="evidence" value="ECO:0007669"/>
    <property type="project" value="InterPro"/>
</dbReference>
<accession>A0A517VVJ4</accession>